<dbReference type="GO" id="GO:0005524">
    <property type="term" value="F:ATP binding"/>
    <property type="evidence" value="ECO:0007669"/>
    <property type="project" value="UniProtKB-KW"/>
</dbReference>
<keyword evidence="1" id="KW-0067">ATP-binding</keyword>
<dbReference type="Proteomes" id="UP000033679">
    <property type="component" value="Unassembled WGS sequence"/>
</dbReference>
<organism evidence="1 2">
    <name type="scientific">Enterobacter hormaechei subsp. xiangfangensis</name>
    <dbReference type="NCBI Taxonomy" id="1296536"/>
    <lineage>
        <taxon>Bacteria</taxon>
        <taxon>Pseudomonadati</taxon>
        <taxon>Pseudomonadota</taxon>
        <taxon>Gammaproteobacteria</taxon>
        <taxon>Enterobacterales</taxon>
        <taxon>Enterobacteriaceae</taxon>
        <taxon>Enterobacter</taxon>
        <taxon>Enterobacter cloacae complex</taxon>
    </lineage>
</organism>
<dbReference type="EMBL" id="JZYN01000034">
    <property type="protein sequence ID" value="KJM63432.1"/>
    <property type="molecule type" value="Genomic_DNA"/>
</dbReference>
<evidence type="ECO:0000313" key="2">
    <source>
        <dbReference type="Proteomes" id="UP000033679"/>
    </source>
</evidence>
<dbReference type="RefSeq" id="WP_023324192.1">
    <property type="nucleotide sequence ID" value="NZ_BLXF01000059.1"/>
</dbReference>
<sequence>MYLSSFSLVEPEDKFYFYQPSWLNAWEAHLFNKALKSTHANGWGLKRFGTQPDLYPGEMIRNPHYQKYLEAMEKAADDALMALPTKERMKLLKQRTAFIYVDSWGESGPFENISSALHISTIDTLPKNLVKKFSVNAPTFKLRSEKQSFVQAIALANDYLSWDVFDFVVICTAYRAIPILVFSDEDISLKWGEKRRDKAEDVNLTVERAGCFIFSQQESAIRVKGGQYVMADAIEHTQVPEQIAFSGLRKDLLSRSALPANNTLDLVDLYGASGCLTPALSFAWLKQHADFSGRLRTIVPDKQFGYSYFDIEYCKE</sequence>
<dbReference type="KEGG" id="exf:BFV63_04350"/>
<accession>A0A837F548</accession>
<comment type="caution">
    <text evidence="1">The sequence shown here is derived from an EMBL/GenBank/DDBJ whole genome shotgun (WGS) entry which is preliminary data.</text>
</comment>
<name>A0A837F548_9ENTR</name>
<evidence type="ECO:0000313" key="1">
    <source>
        <dbReference type="EMBL" id="KJM63432.1"/>
    </source>
</evidence>
<reference evidence="1 2" key="1">
    <citation type="submission" date="2015-03" db="EMBL/GenBank/DDBJ databases">
        <authorList>
            <person name="McCorrison J."/>
            <person name="Sanka R."/>
            <person name="Adams M."/>
            <person name="Brinkac L."/>
            <person name="Nierman W."/>
            <person name="Sutton G."/>
            <person name="Nelson K."/>
            <person name="Kiedrowski L."/>
            <person name="Guerrero D."/>
            <person name="Bonomo R."/>
        </authorList>
    </citation>
    <scope>NUCLEOTIDE SEQUENCE [LARGE SCALE GENOMIC DNA]</scope>
    <source>
        <strain evidence="1 2">39373</strain>
    </source>
</reference>
<gene>
    <name evidence="1" type="ORF">SS59_21610</name>
</gene>
<proteinExistence type="predicted"/>
<keyword evidence="1" id="KW-0547">Nucleotide-binding</keyword>
<dbReference type="AlphaFoldDB" id="A0A837F548"/>
<protein>
    <submittedName>
        <fullName evidence="1">ATP-binding protein</fullName>
    </submittedName>
</protein>